<reference evidence="1 2" key="1">
    <citation type="journal article" date="2019" name="Int. J. Syst. Evol. Microbiol.">
        <title>The Global Catalogue of Microorganisms (GCM) 10K type strain sequencing project: providing services to taxonomists for standard genome sequencing and annotation.</title>
        <authorList>
            <consortium name="The Broad Institute Genomics Platform"/>
            <consortium name="The Broad Institute Genome Sequencing Center for Infectious Disease"/>
            <person name="Wu L."/>
            <person name="Ma J."/>
        </authorList>
    </citation>
    <scope>NUCLEOTIDE SEQUENCE [LARGE SCALE GENOMIC DNA]</scope>
    <source>
        <strain evidence="1 2">JCM 10667</strain>
    </source>
</reference>
<dbReference type="SUPFAM" id="SSF56281">
    <property type="entry name" value="Metallo-hydrolase/oxidoreductase"/>
    <property type="match status" value="1"/>
</dbReference>
<dbReference type="EMBL" id="BAAAHD010000025">
    <property type="protein sequence ID" value="GAA0565217.1"/>
    <property type="molecule type" value="Genomic_DNA"/>
</dbReference>
<gene>
    <name evidence="1" type="ORF">GCM10009546_29260</name>
</gene>
<keyword evidence="2" id="KW-1185">Reference proteome</keyword>
<dbReference type="InterPro" id="IPR036866">
    <property type="entry name" value="RibonucZ/Hydroxyglut_hydro"/>
</dbReference>
<organism evidence="1 2">
    <name type="scientific">Actinomadura livida</name>
    <dbReference type="NCBI Taxonomy" id="79909"/>
    <lineage>
        <taxon>Bacteria</taxon>
        <taxon>Bacillati</taxon>
        <taxon>Actinomycetota</taxon>
        <taxon>Actinomycetes</taxon>
        <taxon>Streptosporangiales</taxon>
        <taxon>Thermomonosporaceae</taxon>
        <taxon>Actinomadura</taxon>
    </lineage>
</organism>
<sequence length="129" mass="13863">MKAFYADTRLATPIALYGPPGTADRPAHFLTNTTVGSPVESAFAIKELQDGHSARVGALTLTSRAVSHGMSAFALRVEVGGRSLVYSGETAPDRRWRAWPRGATCCWARQTAPKFRLRGAGPPHAGENR</sequence>
<evidence type="ECO:0000313" key="2">
    <source>
        <dbReference type="Proteomes" id="UP001501427"/>
    </source>
</evidence>
<comment type="caution">
    <text evidence="1">The sequence shown here is derived from an EMBL/GenBank/DDBJ whole genome shotgun (WGS) entry which is preliminary data.</text>
</comment>
<dbReference type="Proteomes" id="UP001501427">
    <property type="component" value="Unassembled WGS sequence"/>
</dbReference>
<proteinExistence type="predicted"/>
<name>A0ABN1EFP0_9ACTN</name>
<protein>
    <submittedName>
        <fullName evidence="1">Uncharacterized protein</fullName>
    </submittedName>
</protein>
<evidence type="ECO:0000313" key="1">
    <source>
        <dbReference type="EMBL" id="GAA0565217.1"/>
    </source>
</evidence>
<accession>A0ABN1EFP0</accession>
<dbReference type="Gene3D" id="3.60.15.10">
    <property type="entry name" value="Ribonuclease Z/Hydroxyacylglutathione hydrolase-like"/>
    <property type="match status" value="1"/>
</dbReference>